<dbReference type="Pfam" id="PF13391">
    <property type="entry name" value="HNH_2"/>
    <property type="match status" value="1"/>
</dbReference>
<evidence type="ECO:0000259" key="1">
    <source>
        <dbReference type="Pfam" id="PF13391"/>
    </source>
</evidence>
<dbReference type="AlphaFoldDB" id="A0AA40K881"/>
<name>A0AA40K881_9PEZI</name>
<dbReference type="Proteomes" id="UP001172155">
    <property type="component" value="Unassembled WGS sequence"/>
</dbReference>
<comment type="caution">
    <text evidence="2">The sequence shown here is derived from an EMBL/GenBank/DDBJ whole genome shotgun (WGS) entry which is preliminary data.</text>
</comment>
<sequence>MAGANENWVDPLGHLAPIPEHPARKSTVLSSEVSSISDEQLASLKVNVKLDRFGDVSLRHNKAASILGCFYQFLEDEGHTILKKEILVLINTEDKLFELANHLVAAILVPFRASGNSAPKPITRPSIFAEHDHEIDETLIAIESSSRQDQQTIKRQALQREGYKCVYTGIFDRHSVENKKVSLPQDAKYGSTECAHIIPFALGNFHENDPLATENKAVIWFTLHRYFPALKPKIDPGSINQLGNVAIMFREVHDLFGDFKLSFRPQENAPVSLFSFFQFVLSKSGSSVICLEQHDAKVPMPDPEYFKVHHIITQILLVSGLDCEIDELLKAAEEAAENFDPNGSSDLGLLVSRRMLMHTWV</sequence>
<accession>A0AA40K881</accession>
<dbReference type="InterPro" id="IPR003615">
    <property type="entry name" value="HNH_nuc"/>
</dbReference>
<organism evidence="2 3">
    <name type="scientific">Schizothecium vesticola</name>
    <dbReference type="NCBI Taxonomy" id="314040"/>
    <lineage>
        <taxon>Eukaryota</taxon>
        <taxon>Fungi</taxon>
        <taxon>Dikarya</taxon>
        <taxon>Ascomycota</taxon>
        <taxon>Pezizomycotina</taxon>
        <taxon>Sordariomycetes</taxon>
        <taxon>Sordariomycetidae</taxon>
        <taxon>Sordariales</taxon>
        <taxon>Schizotheciaceae</taxon>
        <taxon>Schizothecium</taxon>
    </lineage>
</organism>
<protein>
    <recommendedName>
        <fullName evidence="1">HNH nuclease domain-containing protein</fullName>
    </recommendedName>
</protein>
<evidence type="ECO:0000313" key="3">
    <source>
        <dbReference type="Proteomes" id="UP001172155"/>
    </source>
</evidence>
<reference evidence="2" key="1">
    <citation type="submission" date="2023-06" db="EMBL/GenBank/DDBJ databases">
        <title>Genome-scale phylogeny and comparative genomics of the fungal order Sordariales.</title>
        <authorList>
            <consortium name="Lawrence Berkeley National Laboratory"/>
            <person name="Hensen N."/>
            <person name="Bonometti L."/>
            <person name="Westerberg I."/>
            <person name="Brannstrom I.O."/>
            <person name="Guillou S."/>
            <person name="Cros-Aarteil S."/>
            <person name="Calhoun S."/>
            <person name="Haridas S."/>
            <person name="Kuo A."/>
            <person name="Mondo S."/>
            <person name="Pangilinan J."/>
            <person name="Riley R."/>
            <person name="LaButti K."/>
            <person name="Andreopoulos B."/>
            <person name="Lipzen A."/>
            <person name="Chen C."/>
            <person name="Yanf M."/>
            <person name="Daum C."/>
            <person name="Ng V."/>
            <person name="Clum A."/>
            <person name="Steindorff A."/>
            <person name="Ohm R."/>
            <person name="Martin F."/>
            <person name="Silar P."/>
            <person name="Natvig D."/>
            <person name="Lalanne C."/>
            <person name="Gautier V."/>
            <person name="Ament-velasquez S.L."/>
            <person name="Kruys A."/>
            <person name="Hutchinson M.I."/>
            <person name="Powell A.J."/>
            <person name="Barry K."/>
            <person name="Miller A.N."/>
            <person name="Grigoriev I.V."/>
            <person name="Debuchy R."/>
            <person name="Gladieux P."/>
            <person name="Thoren M.H."/>
            <person name="Johannesson H."/>
        </authorList>
    </citation>
    <scope>NUCLEOTIDE SEQUENCE</scope>
    <source>
        <strain evidence="2">SMH3187-1</strain>
    </source>
</reference>
<keyword evidence="3" id="KW-1185">Reference proteome</keyword>
<feature type="domain" description="HNH nuclease" evidence="1">
    <location>
        <begin position="165"/>
        <end position="263"/>
    </location>
</feature>
<evidence type="ECO:0000313" key="2">
    <source>
        <dbReference type="EMBL" id="KAK0749624.1"/>
    </source>
</evidence>
<proteinExistence type="predicted"/>
<dbReference type="EMBL" id="JAUKUD010000003">
    <property type="protein sequence ID" value="KAK0749624.1"/>
    <property type="molecule type" value="Genomic_DNA"/>
</dbReference>
<gene>
    <name evidence="2" type="ORF">B0T18DRAFT_323314</name>
</gene>